<dbReference type="RefSeq" id="WP_345067740.1">
    <property type="nucleotide sequence ID" value="NZ_BAABCN010000008.1"/>
</dbReference>
<name>A0ABP7KPE8_9MICO</name>
<evidence type="ECO:0000313" key="1">
    <source>
        <dbReference type="EMBL" id="GAA3883946.1"/>
    </source>
</evidence>
<dbReference type="Proteomes" id="UP001501803">
    <property type="component" value="Unassembled WGS sequence"/>
</dbReference>
<accession>A0ABP7KPE8</accession>
<gene>
    <name evidence="1" type="ORF">GCM10022381_27670</name>
</gene>
<reference evidence="2" key="1">
    <citation type="journal article" date="2019" name="Int. J. Syst. Evol. Microbiol.">
        <title>The Global Catalogue of Microorganisms (GCM) 10K type strain sequencing project: providing services to taxonomists for standard genome sequencing and annotation.</title>
        <authorList>
            <consortium name="The Broad Institute Genomics Platform"/>
            <consortium name="The Broad Institute Genome Sequencing Center for Infectious Disease"/>
            <person name="Wu L."/>
            <person name="Ma J."/>
        </authorList>
    </citation>
    <scope>NUCLEOTIDE SEQUENCE [LARGE SCALE GENOMIC DNA]</scope>
    <source>
        <strain evidence="2">JCM 17021</strain>
    </source>
</reference>
<evidence type="ECO:0000313" key="2">
    <source>
        <dbReference type="Proteomes" id="UP001501803"/>
    </source>
</evidence>
<comment type="caution">
    <text evidence="1">The sequence shown here is derived from an EMBL/GenBank/DDBJ whole genome shotgun (WGS) entry which is preliminary data.</text>
</comment>
<dbReference type="EMBL" id="BAABCN010000008">
    <property type="protein sequence ID" value="GAA3883946.1"/>
    <property type="molecule type" value="Genomic_DNA"/>
</dbReference>
<protein>
    <submittedName>
        <fullName evidence="1">Uncharacterized protein</fullName>
    </submittedName>
</protein>
<sequence>MSQTIEQQEAARNKLRKFIERSAPGLGEPLIALRDPDTGQMAMQLHWSSDDGEEWSLSGLDQPSLDRRILNSVIVECRVFFMVGEDCYLPGIVRALQRLSPERARGLDPLKKHVAQIVRDGALVSPEGGAMMYSGRLEMDNGLGPGKLLGADQITMDYINGVAFHEDDSRRARLDNVSDMESVLLAVILQLDVLLRIVGNVRRQVMHDIKAGHISLDA</sequence>
<keyword evidence="2" id="KW-1185">Reference proteome</keyword>
<proteinExistence type="predicted"/>
<organism evidence="1 2">
    <name type="scientific">Leifsonia kafniensis</name>
    <dbReference type="NCBI Taxonomy" id="475957"/>
    <lineage>
        <taxon>Bacteria</taxon>
        <taxon>Bacillati</taxon>
        <taxon>Actinomycetota</taxon>
        <taxon>Actinomycetes</taxon>
        <taxon>Micrococcales</taxon>
        <taxon>Microbacteriaceae</taxon>
        <taxon>Leifsonia</taxon>
    </lineage>
</organism>